<evidence type="ECO:0000313" key="2">
    <source>
        <dbReference type="EMBL" id="MET2833065.1"/>
    </source>
</evidence>
<proteinExistence type="predicted"/>
<dbReference type="EMBL" id="JBEWSZ010000018">
    <property type="protein sequence ID" value="MET2832998.1"/>
    <property type="molecule type" value="Genomic_DNA"/>
</dbReference>
<dbReference type="Proteomes" id="UP001548832">
    <property type="component" value="Unassembled WGS sequence"/>
</dbReference>
<gene>
    <name evidence="1" type="ORF">ABVQ20_39500</name>
    <name evidence="2" type="ORF">ABVQ20_39910</name>
</gene>
<evidence type="ECO:0000313" key="1">
    <source>
        <dbReference type="EMBL" id="MET2832998.1"/>
    </source>
</evidence>
<protein>
    <submittedName>
        <fullName evidence="1">Uncharacterized protein</fullName>
    </submittedName>
</protein>
<dbReference type="EMBL" id="JBEWSZ010000022">
    <property type="protein sequence ID" value="MET2833065.1"/>
    <property type="molecule type" value="Genomic_DNA"/>
</dbReference>
<accession>A0ABV2DSJ7</accession>
<keyword evidence="3" id="KW-1185">Reference proteome</keyword>
<organism evidence="1 3">
    <name type="scientific">Mesorhizobium shangrilense</name>
    <dbReference type="NCBI Taxonomy" id="460060"/>
    <lineage>
        <taxon>Bacteria</taxon>
        <taxon>Pseudomonadati</taxon>
        <taxon>Pseudomonadota</taxon>
        <taxon>Alphaproteobacteria</taxon>
        <taxon>Hyphomicrobiales</taxon>
        <taxon>Phyllobacteriaceae</taxon>
        <taxon>Mesorhizobium</taxon>
    </lineage>
</organism>
<name>A0ABV2DSJ7_9HYPH</name>
<reference evidence="1 3" key="1">
    <citation type="submission" date="2024-06" db="EMBL/GenBank/DDBJ databases">
        <authorList>
            <person name="Kim D.-U."/>
        </authorList>
    </citation>
    <scope>NUCLEOTIDE SEQUENCE [LARGE SCALE GENOMIC DNA]</scope>
    <source>
        <strain evidence="1 3">KACC15460</strain>
    </source>
</reference>
<sequence>MKHRQSCHRQLDLFVAKTPPAPIAPAERTKLLPLVSALLSEARGAAAATEAGDEDHV</sequence>
<comment type="caution">
    <text evidence="1">The sequence shown here is derived from an EMBL/GenBank/DDBJ whole genome shotgun (WGS) entry which is preliminary data.</text>
</comment>
<evidence type="ECO:0000313" key="3">
    <source>
        <dbReference type="Proteomes" id="UP001548832"/>
    </source>
</evidence>
<dbReference type="RefSeq" id="WP_354465212.1">
    <property type="nucleotide sequence ID" value="NZ_JBEWSZ010000018.1"/>
</dbReference>